<dbReference type="Proteomes" id="UP001374584">
    <property type="component" value="Unassembled WGS sequence"/>
</dbReference>
<evidence type="ECO:0000313" key="3">
    <source>
        <dbReference type="Proteomes" id="UP001374584"/>
    </source>
</evidence>
<accession>A0AAN9RIY1</accession>
<evidence type="ECO:0000313" key="2">
    <source>
        <dbReference type="EMBL" id="KAK7378095.1"/>
    </source>
</evidence>
<organism evidence="2 3">
    <name type="scientific">Phaseolus coccineus</name>
    <name type="common">Scarlet runner bean</name>
    <name type="synonym">Phaseolus multiflorus</name>
    <dbReference type="NCBI Taxonomy" id="3886"/>
    <lineage>
        <taxon>Eukaryota</taxon>
        <taxon>Viridiplantae</taxon>
        <taxon>Streptophyta</taxon>
        <taxon>Embryophyta</taxon>
        <taxon>Tracheophyta</taxon>
        <taxon>Spermatophyta</taxon>
        <taxon>Magnoliopsida</taxon>
        <taxon>eudicotyledons</taxon>
        <taxon>Gunneridae</taxon>
        <taxon>Pentapetalae</taxon>
        <taxon>rosids</taxon>
        <taxon>fabids</taxon>
        <taxon>Fabales</taxon>
        <taxon>Fabaceae</taxon>
        <taxon>Papilionoideae</taxon>
        <taxon>50 kb inversion clade</taxon>
        <taxon>NPAAA clade</taxon>
        <taxon>indigoferoid/millettioid clade</taxon>
        <taxon>Phaseoleae</taxon>
        <taxon>Phaseolus</taxon>
    </lineage>
</organism>
<name>A0AAN9RIY1_PHACN</name>
<reference evidence="2 3" key="1">
    <citation type="submission" date="2024-01" db="EMBL/GenBank/DDBJ databases">
        <title>The genomes of 5 underutilized Papilionoideae crops provide insights into root nodulation and disease resistanc.</title>
        <authorList>
            <person name="Jiang F."/>
        </authorList>
    </citation>
    <scope>NUCLEOTIDE SEQUENCE [LARGE SCALE GENOMIC DNA]</scope>
    <source>
        <strain evidence="2">JINMINGXINNONG_FW02</strain>
        <tissue evidence="2">Leaves</tissue>
    </source>
</reference>
<protein>
    <submittedName>
        <fullName evidence="2">Uncharacterized protein</fullName>
    </submittedName>
</protein>
<dbReference type="EMBL" id="JAYMYR010000002">
    <property type="protein sequence ID" value="KAK7378095.1"/>
    <property type="molecule type" value="Genomic_DNA"/>
</dbReference>
<keyword evidence="3" id="KW-1185">Reference proteome</keyword>
<proteinExistence type="predicted"/>
<feature type="compositionally biased region" description="Basic and acidic residues" evidence="1">
    <location>
        <begin position="72"/>
        <end position="86"/>
    </location>
</feature>
<feature type="region of interest" description="Disordered" evidence="1">
    <location>
        <begin position="72"/>
        <end position="129"/>
    </location>
</feature>
<evidence type="ECO:0000256" key="1">
    <source>
        <dbReference type="SAM" id="MobiDB-lite"/>
    </source>
</evidence>
<dbReference type="AlphaFoldDB" id="A0AAN9RIY1"/>
<feature type="compositionally biased region" description="Polar residues" evidence="1">
    <location>
        <begin position="91"/>
        <end position="100"/>
    </location>
</feature>
<feature type="compositionally biased region" description="Low complexity" evidence="1">
    <location>
        <begin position="101"/>
        <end position="120"/>
    </location>
</feature>
<comment type="caution">
    <text evidence="2">The sequence shown here is derived from an EMBL/GenBank/DDBJ whole genome shotgun (WGS) entry which is preliminary data.</text>
</comment>
<sequence>MTLVKTEKADVAIVDTDEGAEGPRLDLALVLEDLVGLDDDHGEIADGEPSDVANPDEAILAFSSSIGVVSEPERLPTARDKTHQCLEHPTSLRNPNQSRLSLSTSKRVSTTSSTTPSIATTHRKTLEKT</sequence>
<gene>
    <name evidence="2" type="ORF">VNO80_03531</name>
</gene>